<feature type="compositionally biased region" description="Polar residues" evidence="1">
    <location>
        <begin position="708"/>
        <end position="721"/>
    </location>
</feature>
<feature type="compositionally biased region" description="Low complexity" evidence="1">
    <location>
        <begin position="1192"/>
        <end position="1225"/>
    </location>
</feature>
<keyword evidence="2" id="KW-0732">Signal</keyword>
<reference evidence="3" key="1">
    <citation type="submission" date="2020-07" db="EMBL/GenBank/DDBJ databases">
        <title>Multicomponent nature underlies the extraordinary mechanical properties of spider dragline silk.</title>
        <authorList>
            <person name="Kono N."/>
            <person name="Nakamura H."/>
            <person name="Mori M."/>
            <person name="Yoshida Y."/>
            <person name="Ohtoshi R."/>
            <person name="Malay A.D."/>
            <person name="Moran D.A.P."/>
            <person name="Tomita M."/>
            <person name="Numata K."/>
            <person name="Arakawa K."/>
        </authorList>
    </citation>
    <scope>NUCLEOTIDE SEQUENCE</scope>
</reference>
<feature type="chain" id="PRO_5036456207" evidence="2">
    <location>
        <begin position="25"/>
        <end position="1769"/>
    </location>
</feature>
<feature type="compositionally biased region" description="Polar residues" evidence="1">
    <location>
        <begin position="252"/>
        <end position="264"/>
    </location>
</feature>
<evidence type="ECO:0000256" key="1">
    <source>
        <dbReference type="SAM" id="MobiDB-lite"/>
    </source>
</evidence>
<feature type="compositionally biased region" description="Polar residues" evidence="1">
    <location>
        <begin position="335"/>
        <end position="363"/>
    </location>
</feature>
<evidence type="ECO:0000313" key="3">
    <source>
        <dbReference type="EMBL" id="GFQ74938.1"/>
    </source>
</evidence>
<feature type="region of interest" description="Disordered" evidence="1">
    <location>
        <begin position="1170"/>
        <end position="1276"/>
    </location>
</feature>
<sequence>MDYLPRRVAALLCFSCFVFSFVCGQNVADDKTLSGVNNEDNGYLFRYDRIGKRGIPKNSPFHDIFTVKQLTGETQRVHYAFDDHGIRANLNSNSVRFGKNIDTSSIHFGSRLREPPANNFNSVLQNVPGNVPVPPPDVINPEMRPPELEFPPGFVPVRPSAQNFGLNLRNGDINEVQKSPEEPLPPPQAVFYDPKSSLAPNPTDLKYESQRIAKQNAPSAILVPEAPVQNLPLNIRNHKETIESSLKDRSLNSESKGPKVNSNVPGDLPPLPKFLVPPQPYGYGLHQDQISNTAGLQWYQSFPPLYPPVDPIYNLPFYPADSAYESQRIGEQGQFRYSSQSNISPSKPNASNAPKSNIKSVSSPLDGPVKSSGPKLPSQPQNQEVPQKSDRYLEADVLKSTPNPFSIPNSDIKLTSNSFNGLTKSPATDVPLQSQRYEFQPKLDQHFGVDNFEITSNGFKDINVDIKSVGNSFNAPANTLGPKASSNSQKSELQMKSYQTFDSEPVQNPSNAFNVLSSGLKTVVRASNTQVKSLERTVSPSPQILKTYSESDQYQEPQKTAFSSFTKQSNQFIRSDFATKKTSDNTQNTNVDSSKFQIGSTKRPMVQYPLQHNFPEHSTSDYSTLNGKNHFQNSKSLNHLPLSKDSGRYISGVQLGSTKQPVILNPTPNSFPVTYNSEVPPLRKNNIIPSKSLTFSPFPKDASLPVTKVSSKQPTSHNIFPSNSKSSKSQVNKNNGAFPVSKSQASPLPKNPNAAISKTQLFSTSQTPILGQTLNPILSKNKLDIAQPIKKDGSSVVSKSLISPSLLKNKNAIISTMKPLVLSSVQKLFSNNNKSTEIVPLSKKINPFPQSKPLISSPMATIFDTAKENGQYYHYVMNVGSKNNKNIVPSRMKMPTVGNLFKILNGTRPRQQIGNLKQLMEKFNRFNVNNDQKLTKQVPTAVGEKEKVSIPTSSIDTKTVSGEVTDISSKSEEIPAVTLPYVIFEIDDHQSPNRVVNEIAKIVDTEEPLTSTAVSNDFVKEILTTAKPATEESTTSSFLTELFDITTVEGTPSTEKFTSEIEKIVTEEEKNDSEKELTSLFITVPETSLSSLFSENILETNDREQEENTSDISLYTEKTTATSEPDRDITTIDELKEYLSLTPTTTSSYETSTITTELSTIKERTSVFEISTENSSPQSTIVSTEKYEDSSESVTTLSPSTTESTSVTTIGPISTLSTTATSIESTESRTEITNGPNDSIIVDVINTDSPITNSETPGTTEFANEQETKTESSEQQRPMLELVIQNTEMNDFMTRINNMPIMIRVVNPMTTMSPITTTTETTTTIKEDNTVNNDIPLTTESSKETTEDSFEFTEVTSEQPISSSVTYLEDTVEDTSPSTMETVTTVEKLDNEEKLQTNTVSSTLKASKLSNYIDSTTTLMSEPNSKEASHSVTEVMPSTSKSITQPQNTSNKKDQLKISTLIKEESDIETTSTETPDTIQYTLVNPVDSTIFDRTGLNHEKIIDYATKLAESLGNLHHTEEPNDYHDGESTVFVTTEGDSTPTIKSTGATEPLHVIPVFFESDEARAPEESQNIANFKTFGNQFGTNNPLTRQNQFNSFPKITNFTSLNSEKVANYKSYEKPSSPVDYVDFASYKDIDYNSQISVGDDSKFPSEAIYVLDDYDVLPSNPVDQQGDYILVGGNGNFDSNVLPANILQSSNLNGQAVYIIDDSLPKFGSRFQQDPAIIDLSRQKVKKFQEPIPRDFQSFRSSKIYDIQPKISQDQWYPSKQ</sequence>
<organism evidence="3 4">
    <name type="scientific">Trichonephila clavata</name>
    <name type="common">Joro spider</name>
    <name type="synonym">Nephila clavata</name>
    <dbReference type="NCBI Taxonomy" id="2740835"/>
    <lineage>
        <taxon>Eukaryota</taxon>
        <taxon>Metazoa</taxon>
        <taxon>Ecdysozoa</taxon>
        <taxon>Arthropoda</taxon>
        <taxon>Chelicerata</taxon>
        <taxon>Arachnida</taxon>
        <taxon>Araneae</taxon>
        <taxon>Araneomorphae</taxon>
        <taxon>Entelegynae</taxon>
        <taxon>Araneoidea</taxon>
        <taxon>Nephilidae</taxon>
        <taxon>Trichonephila</taxon>
    </lineage>
</organism>
<protein>
    <submittedName>
        <fullName evidence="3">Uncharacterized protein</fullName>
    </submittedName>
</protein>
<feature type="compositionally biased region" description="Polar residues" evidence="1">
    <location>
        <begin position="1170"/>
        <end position="1183"/>
    </location>
</feature>
<evidence type="ECO:0000313" key="4">
    <source>
        <dbReference type="Proteomes" id="UP000887116"/>
    </source>
</evidence>
<comment type="caution">
    <text evidence="3">The sequence shown here is derived from an EMBL/GenBank/DDBJ whole genome shotgun (WGS) entry which is preliminary data.</text>
</comment>
<feature type="compositionally biased region" description="Basic and acidic residues" evidence="1">
    <location>
        <begin position="242"/>
        <end position="251"/>
    </location>
</feature>
<proteinExistence type="predicted"/>
<feature type="compositionally biased region" description="Low complexity" evidence="1">
    <location>
        <begin position="722"/>
        <end position="735"/>
    </location>
</feature>
<dbReference type="Proteomes" id="UP000887116">
    <property type="component" value="Unassembled WGS sequence"/>
</dbReference>
<accession>A0A8X6G5T8</accession>
<feature type="compositionally biased region" description="Polar residues" evidence="1">
    <location>
        <begin position="1246"/>
        <end position="1263"/>
    </location>
</feature>
<keyword evidence="4" id="KW-1185">Reference proteome</keyword>
<feature type="signal peptide" evidence="2">
    <location>
        <begin position="1"/>
        <end position="24"/>
    </location>
</feature>
<evidence type="ECO:0000256" key="2">
    <source>
        <dbReference type="SAM" id="SignalP"/>
    </source>
</evidence>
<name>A0A8X6G5T8_TRICU</name>
<dbReference type="EMBL" id="BMAO01001645">
    <property type="protein sequence ID" value="GFQ74938.1"/>
    <property type="molecule type" value="Genomic_DNA"/>
</dbReference>
<gene>
    <name evidence="3" type="primary">AVEN_4128_1</name>
    <name evidence="3" type="ORF">TNCT_225161</name>
</gene>
<dbReference type="OrthoDB" id="6432518at2759"/>
<feature type="region of interest" description="Disordered" evidence="1">
    <location>
        <begin position="242"/>
        <end position="271"/>
    </location>
</feature>
<feature type="region of interest" description="Disordered" evidence="1">
    <location>
        <begin position="706"/>
        <end position="754"/>
    </location>
</feature>
<feature type="region of interest" description="Disordered" evidence="1">
    <location>
        <begin position="334"/>
        <end position="388"/>
    </location>
</feature>